<reference evidence="1 2" key="1">
    <citation type="submission" date="2022-10" db="EMBL/GenBank/DDBJ databases">
        <title>Evolutionary Diversification of Methanotrophic Ca. Methanophagales (ANME-1) and Their Expansive Virome.</title>
        <authorList>
            <person name="Laso-Perez R."/>
            <person name="Wu F."/>
            <person name="Cremiere A."/>
            <person name="Speth D.R."/>
            <person name="Magyar J.S."/>
            <person name="Krupovic M."/>
            <person name="Orphan V.J."/>
        </authorList>
    </citation>
    <scope>NUCLEOTIDE SEQUENCE [LARGE SCALE GENOMIC DNA]</scope>
</reference>
<dbReference type="EMBL" id="OP880254">
    <property type="protein sequence ID" value="WAE39667.1"/>
    <property type="molecule type" value="Genomic_DNA"/>
</dbReference>
<keyword evidence="2" id="KW-1185">Reference proteome</keyword>
<name>A0A9E8VFK5_9VIRU</name>
<evidence type="ECO:0000313" key="2">
    <source>
        <dbReference type="Proteomes" id="UP001156932"/>
    </source>
</evidence>
<sequence>MRLKKEKREEMKQKIIEFLKNADGHIATIPMLARAIQASSPTAKSIVWELEVERKVSVVMLGGEYVVKLEERVIKDDY</sequence>
<gene>
    <name evidence="1" type="ORF">NNKAGPMP_00031</name>
</gene>
<proteinExistence type="predicted"/>
<accession>A0A9E8VFK5</accession>
<evidence type="ECO:0000313" key="1">
    <source>
        <dbReference type="EMBL" id="WAE39667.1"/>
    </source>
</evidence>
<organism evidence="1 2">
    <name type="scientific">Methanophagales virus GBV303</name>
    <dbReference type="NCBI Taxonomy" id="2986514"/>
    <lineage>
        <taxon>Viruses</taxon>
        <taxon>Viruses incertae sedis</taxon>
        <taxon>Itzamnaviridae</taxon>
        <taxon>Demiitzamnavirus</taxon>
        <taxon>Demiitzamnavirus mexicoense</taxon>
    </lineage>
</organism>
<protein>
    <submittedName>
        <fullName evidence="1">Uncharacterized protein</fullName>
    </submittedName>
</protein>
<dbReference type="Proteomes" id="UP001156932">
    <property type="component" value="Segment"/>
</dbReference>